<proteinExistence type="predicted"/>
<protein>
    <submittedName>
        <fullName evidence="1">Uncharacterized protein</fullName>
    </submittedName>
</protein>
<gene>
    <name evidence="1" type="primary">Sb0011s011710</name>
    <name evidence="1" type="ORF">SORBIDRAFT_0011s011710</name>
</gene>
<organism evidence="1">
    <name type="scientific">Sorghum bicolor</name>
    <name type="common">Sorghum</name>
    <name type="synonym">Sorghum vulgare</name>
    <dbReference type="NCBI Taxonomy" id="4558"/>
    <lineage>
        <taxon>Eukaryota</taxon>
        <taxon>Viridiplantae</taxon>
        <taxon>Streptophyta</taxon>
        <taxon>Embryophyta</taxon>
        <taxon>Tracheophyta</taxon>
        <taxon>Spermatophyta</taxon>
        <taxon>Magnoliopsida</taxon>
        <taxon>Liliopsida</taxon>
        <taxon>Poales</taxon>
        <taxon>Poaceae</taxon>
        <taxon>PACMAD clade</taxon>
        <taxon>Panicoideae</taxon>
        <taxon>Andropogonodae</taxon>
        <taxon>Andropogoneae</taxon>
        <taxon>Sorghinae</taxon>
        <taxon>Sorghum</taxon>
    </lineage>
</organism>
<feature type="non-terminal residue" evidence="1">
    <location>
        <position position="1"/>
    </location>
</feature>
<evidence type="ECO:0000313" key="1">
    <source>
        <dbReference type="EMBL" id="EES20180.1"/>
    </source>
</evidence>
<accession>C6JRP1</accession>
<sequence length="71" mass="7743">HDSGGCAFTFDPDIGLSDNSSRSNLNNYRRVHAMQFYTGDFLHGIVGKGGAVYVKDSGLCLETQGFPCSFY</sequence>
<dbReference type="SUPFAM" id="SSF74650">
    <property type="entry name" value="Galactose mutarotase-like"/>
    <property type="match status" value="1"/>
</dbReference>
<dbReference type="Gene3D" id="2.70.98.10">
    <property type="match status" value="1"/>
</dbReference>
<dbReference type="HOGENOM" id="CLU_2747691_0_0_1"/>
<dbReference type="GO" id="GO:0030246">
    <property type="term" value="F:carbohydrate binding"/>
    <property type="evidence" value="ECO:0007669"/>
    <property type="project" value="InterPro"/>
</dbReference>
<dbReference type="InterPro" id="IPR011013">
    <property type="entry name" value="Gal_mutarotase_sf_dom"/>
</dbReference>
<dbReference type="GO" id="GO:0005975">
    <property type="term" value="P:carbohydrate metabolic process"/>
    <property type="evidence" value="ECO:0007669"/>
    <property type="project" value="InterPro"/>
</dbReference>
<dbReference type="AlphaFoldDB" id="C6JRP1"/>
<dbReference type="EMBL" id="GL002605">
    <property type="protein sequence ID" value="EES20180.1"/>
    <property type="molecule type" value="Genomic_DNA"/>
</dbReference>
<reference evidence="1" key="1">
    <citation type="journal article" date="2009" name="Nature">
        <title>The Sorghum bicolor genome and the diversification of grasses.</title>
        <authorList>
            <person name="Paterson A.H."/>
            <person name="Bowers J.E."/>
            <person name="Bruggmann R."/>
            <person name="Dubchak I."/>
            <person name="Grimwood J."/>
            <person name="Gundlach H."/>
            <person name="Haberer G."/>
            <person name="Hellsten U."/>
            <person name="Mitros T."/>
            <person name="Poliakov A."/>
            <person name="Schmutz J."/>
            <person name="Spannagl M."/>
            <person name="Tang H."/>
            <person name="Wang X."/>
            <person name="Wicker T."/>
            <person name="Bharti A.K."/>
            <person name="Chapman J."/>
            <person name="Feltus F.A."/>
            <person name="Gowik U."/>
            <person name="Grigoriev I.V."/>
            <person name="Lyons E."/>
            <person name="Maher C.A."/>
            <person name="Martis M."/>
            <person name="Narechania A."/>
            <person name="Otillar R.P."/>
            <person name="Penning B.W."/>
            <person name="Salamov A.A."/>
            <person name="Wang Y."/>
            <person name="Zhang L."/>
            <person name="Carpita N.C."/>
            <person name="Freeling M."/>
            <person name="Gingle A.R."/>
            <person name="Hash C.T."/>
            <person name="Keller B."/>
            <person name="Klein P."/>
            <person name="Kresovich S."/>
            <person name="McCann M.C."/>
            <person name="Ming R."/>
            <person name="Peterson D.G."/>
            <person name="Mehboob-ur-Rahman"/>
            <person name="Ware D."/>
            <person name="Westhoff P."/>
            <person name="Mayer K.F."/>
            <person name="Messing J."/>
            <person name="Rokhsar D.S."/>
        </authorList>
    </citation>
    <scope>NUCLEOTIDE SEQUENCE [LARGE SCALE GENOMIC DNA]</scope>
</reference>
<dbReference type="InterPro" id="IPR014718">
    <property type="entry name" value="GH-type_carb-bd"/>
</dbReference>
<dbReference type="GO" id="GO:0003824">
    <property type="term" value="F:catalytic activity"/>
    <property type="evidence" value="ECO:0007669"/>
    <property type="project" value="InterPro"/>
</dbReference>
<name>C6JRP1_SORBI</name>